<organism evidence="3 4">
    <name type="scientific">Corynebacterium glutamicum (strain ATCC 13032 / DSM 20300 / JCM 1318 / BCRC 11384 / CCUG 27702 / LMG 3730 / NBRC 12168 / NCIMB 10025 / NRRL B-2784 / 534)</name>
    <dbReference type="NCBI Taxonomy" id="196627"/>
    <lineage>
        <taxon>Bacteria</taxon>
        <taxon>Bacillati</taxon>
        <taxon>Actinomycetota</taxon>
        <taxon>Actinomycetes</taxon>
        <taxon>Mycobacteriales</taxon>
        <taxon>Corynebacteriaceae</taxon>
        <taxon>Corynebacterium</taxon>
    </lineage>
</organism>
<feature type="compositionally biased region" description="Low complexity" evidence="1">
    <location>
        <begin position="73"/>
        <end position="87"/>
    </location>
</feature>
<dbReference type="PATRIC" id="fig|196627.13.peg.2444"/>
<dbReference type="AlphaFoldDB" id="Q8NMQ6"/>
<reference evidence="4" key="1">
    <citation type="journal article" date="2003" name="Appl. Microbiol. Biotechnol.">
        <title>The Corynebacterium glutamicum genome: features and impacts on biotechnological processes.</title>
        <authorList>
            <person name="Ikeda M."/>
            <person name="Nakagawa S."/>
        </authorList>
    </citation>
    <scope>NUCLEOTIDE SEQUENCE [LARGE SCALE GENOMIC DNA]</scope>
    <source>
        <strain evidence="4">ATCC 13032 / DSM 20300 / BCRC 11384 / JCM 1318 / LMG 3730 / NCIMB 10025</strain>
    </source>
</reference>
<protein>
    <submittedName>
        <fullName evidence="3">Uncharacterized protein</fullName>
    </submittedName>
</protein>
<dbReference type="STRING" id="196627.cg2765"/>
<gene>
    <name evidence="3" type="ordered locus">Cgl2510</name>
</gene>
<dbReference type="OrthoDB" id="4412616at2"/>
<feature type="transmembrane region" description="Helical" evidence="2">
    <location>
        <begin position="45"/>
        <end position="64"/>
    </location>
</feature>
<keyword evidence="4" id="KW-1185">Reference proteome</keyword>
<dbReference type="BioCyc" id="CORYNE:G18NG-12114-MONOMER"/>
<name>Q8NMQ6_CORGL</name>
<keyword evidence="2" id="KW-0472">Membrane</keyword>
<accession>Q8NMQ6</accession>
<evidence type="ECO:0000313" key="3">
    <source>
        <dbReference type="EMBL" id="BAB99903.1"/>
    </source>
</evidence>
<dbReference type="HOGENOM" id="CLU_078729_1_0_11"/>
<dbReference type="KEGG" id="cgl:Cgl2510"/>
<proteinExistence type="predicted"/>
<keyword evidence="2" id="KW-0812">Transmembrane</keyword>
<dbReference type="EMBL" id="BA000036">
    <property type="protein sequence ID" value="BAB99903.1"/>
    <property type="molecule type" value="Genomic_DNA"/>
</dbReference>
<feature type="compositionally biased region" description="Low complexity" evidence="1">
    <location>
        <begin position="123"/>
        <end position="133"/>
    </location>
</feature>
<feature type="region of interest" description="Disordered" evidence="1">
    <location>
        <begin position="73"/>
        <end position="133"/>
    </location>
</feature>
<feature type="compositionally biased region" description="Polar residues" evidence="1">
    <location>
        <begin position="88"/>
        <end position="111"/>
    </location>
</feature>
<dbReference type="Proteomes" id="UP000000582">
    <property type="component" value="Chromosome"/>
</dbReference>
<keyword evidence="2" id="KW-1133">Transmembrane helix</keyword>
<evidence type="ECO:0000256" key="1">
    <source>
        <dbReference type="SAM" id="MobiDB-lite"/>
    </source>
</evidence>
<sequence length="212" mass="21786">MCHNMAMADSPDQETRRFAAVRATSETIGSPTAVASAKRSPKGSLIGLILILVAIIVIAFVLLFNSLVAPNNSSSPVASPSTSESVEQTISESPESPSATEDQPPSSATETPRNRPAQPSLPAGASPANDAAATQTDAGNLNNVYTGSASTSAGFAQAVRDAFVNHYLDTNELSGRVTATSPVTGGNYTMNCEDNGEYVTCTGGNNAVVYIS</sequence>
<dbReference type="eggNOG" id="COG0515">
    <property type="taxonomic scope" value="Bacteria"/>
</dbReference>
<evidence type="ECO:0000313" key="4">
    <source>
        <dbReference type="Proteomes" id="UP000000582"/>
    </source>
</evidence>
<evidence type="ECO:0000256" key="2">
    <source>
        <dbReference type="SAM" id="Phobius"/>
    </source>
</evidence>